<dbReference type="PRINTS" id="PR00344">
    <property type="entry name" value="BCTRLSENSOR"/>
</dbReference>
<dbReference type="Proteomes" id="UP000028702">
    <property type="component" value="Unassembled WGS sequence"/>
</dbReference>
<proteinExistence type="predicted"/>
<evidence type="ECO:0000259" key="14">
    <source>
        <dbReference type="PROSITE" id="PS50113"/>
    </source>
</evidence>
<keyword evidence="12" id="KW-0812">Transmembrane</keyword>
<evidence type="ECO:0000313" key="16">
    <source>
        <dbReference type="Proteomes" id="UP000028702"/>
    </source>
</evidence>
<evidence type="ECO:0000256" key="6">
    <source>
        <dbReference type="ARBA" id="ARBA00022679"/>
    </source>
</evidence>
<dbReference type="EMBL" id="BBIO01000007">
    <property type="protein sequence ID" value="GAK45162.1"/>
    <property type="molecule type" value="Genomic_DNA"/>
</dbReference>
<dbReference type="Pfam" id="PF00512">
    <property type="entry name" value="HisKA"/>
    <property type="match status" value="1"/>
</dbReference>
<dbReference type="SMART" id="SM00387">
    <property type="entry name" value="HATPase_c"/>
    <property type="match status" value="1"/>
</dbReference>
<dbReference type="AlphaFoldDB" id="A0A081BAU4"/>
<reference evidence="15 16" key="1">
    <citation type="submission" date="2014-07" db="EMBL/GenBank/DDBJ databases">
        <title>Tepidicaulis marinum gen. nov., sp. nov., a novel marine bacterium denitrifying nitrate to nitrous oxide strictly under microaerobic conditions.</title>
        <authorList>
            <person name="Takeuchi M."/>
            <person name="Yamagishi T."/>
            <person name="Kamagata Y."/>
            <person name="Oshima K."/>
            <person name="Hattori M."/>
            <person name="Katayama T."/>
            <person name="Hanada S."/>
            <person name="Tamaki H."/>
            <person name="Marumo K."/>
            <person name="Maeda H."/>
            <person name="Nedachi M."/>
            <person name="Iwasaki W."/>
            <person name="Suwa Y."/>
            <person name="Sakata S."/>
        </authorList>
    </citation>
    <scope>NUCLEOTIDE SEQUENCE [LARGE SCALE GENOMIC DNA]</scope>
    <source>
        <strain evidence="15 16">MA2</strain>
    </source>
</reference>
<dbReference type="InterPro" id="IPR000014">
    <property type="entry name" value="PAS"/>
</dbReference>
<organism evidence="15 16">
    <name type="scientific">Tepidicaulis marinus</name>
    <dbReference type="NCBI Taxonomy" id="1333998"/>
    <lineage>
        <taxon>Bacteria</taxon>
        <taxon>Pseudomonadati</taxon>
        <taxon>Pseudomonadota</taxon>
        <taxon>Alphaproteobacteria</taxon>
        <taxon>Hyphomicrobiales</taxon>
        <taxon>Parvibaculaceae</taxon>
        <taxon>Tepidicaulis</taxon>
    </lineage>
</organism>
<dbReference type="InterPro" id="IPR035965">
    <property type="entry name" value="PAS-like_dom_sf"/>
</dbReference>
<accession>A0A081BAU4</accession>
<feature type="transmembrane region" description="Helical" evidence="12">
    <location>
        <begin position="139"/>
        <end position="160"/>
    </location>
</feature>
<dbReference type="InterPro" id="IPR003661">
    <property type="entry name" value="HisK_dim/P_dom"/>
</dbReference>
<dbReference type="NCBIfam" id="TIGR00229">
    <property type="entry name" value="sensory_box"/>
    <property type="match status" value="1"/>
</dbReference>
<dbReference type="PROSITE" id="PS50113">
    <property type="entry name" value="PAC"/>
    <property type="match status" value="1"/>
</dbReference>
<dbReference type="STRING" id="1333998.M2A_1661"/>
<evidence type="ECO:0000256" key="7">
    <source>
        <dbReference type="ARBA" id="ARBA00022741"/>
    </source>
</evidence>
<comment type="subcellular location">
    <subcellularLocation>
        <location evidence="2">Cell membrane</location>
    </subcellularLocation>
</comment>
<dbReference type="PANTHER" id="PTHR43047">
    <property type="entry name" value="TWO-COMPONENT HISTIDINE PROTEIN KINASE"/>
    <property type="match status" value="1"/>
</dbReference>
<evidence type="ECO:0000256" key="12">
    <source>
        <dbReference type="SAM" id="Phobius"/>
    </source>
</evidence>
<dbReference type="CDD" id="cd00082">
    <property type="entry name" value="HisKA"/>
    <property type="match status" value="1"/>
</dbReference>
<keyword evidence="4" id="KW-1003">Cell membrane</keyword>
<keyword evidence="7" id="KW-0547">Nucleotide-binding</keyword>
<dbReference type="EC" id="2.7.13.3" evidence="3"/>
<dbReference type="eggNOG" id="COG2205">
    <property type="taxonomic scope" value="Bacteria"/>
</dbReference>
<feature type="transmembrane region" description="Helical" evidence="12">
    <location>
        <begin position="87"/>
        <end position="108"/>
    </location>
</feature>
<comment type="caution">
    <text evidence="15">The sequence shown here is derived from an EMBL/GenBank/DDBJ whole genome shotgun (WGS) entry which is preliminary data.</text>
</comment>
<evidence type="ECO:0000256" key="4">
    <source>
        <dbReference type="ARBA" id="ARBA00022475"/>
    </source>
</evidence>
<keyword evidence="5" id="KW-0597">Phosphoprotein</keyword>
<keyword evidence="12" id="KW-1133">Transmembrane helix</keyword>
<dbReference type="Gene3D" id="1.10.287.130">
    <property type="match status" value="1"/>
</dbReference>
<evidence type="ECO:0000256" key="10">
    <source>
        <dbReference type="ARBA" id="ARBA00023012"/>
    </source>
</evidence>
<keyword evidence="11 12" id="KW-0472">Membrane</keyword>
<evidence type="ECO:0000256" key="8">
    <source>
        <dbReference type="ARBA" id="ARBA00022777"/>
    </source>
</evidence>
<evidence type="ECO:0000256" key="9">
    <source>
        <dbReference type="ARBA" id="ARBA00022840"/>
    </source>
</evidence>
<dbReference type="GO" id="GO:0005524">
    <property type="term" value="F:ATP binding"/>
    <property type="evidence" value="ECO:0007669"/>
    <property type="project" value="UniProtKB-KW"/>
</dbReference>
<dbReference type="SMART" id="SM00388">
    <property type="entry name" value="HisKA"/>
    <property type="match status" value="1"/>
</dbReference>
<dbReference type="SUPFAM" id="SSF47384">
    <property type="entry name" value="Homodimeric domain of signal transducing histidine kinase"/>
    <property type="match status" value="1"/>
</dbReference>
<name>A0A081BAU4_9HYPH</name>
<sequence length="598" mass="66011">MNIYRWDGEFSDRQEEAAFLMATWNVVLSRTRVAIAAAVIFLLASSSDFLHHGFSLVYFELLAARLAAFTVCLAPIVLFRRSPDSQVFFFGLTLGEFLVFLVAMTAHAVNGDELALVSISAFAIVAVIYFGVPNRLIYTAPVAILSSLIHVAMSYGILGASTPETAQLMLSWTALHIIGIQTIRISSQLRRSEHRTIHQYRALTTRLRREMSDRWQAEGVAQLNEENFRTVFRAAPIPLALVRPQNSRIIQANKAALDLFRIPEDKAGTISLASFFGDDFKQLAAIGRNLSEQGEIELKLSSYEGDEIWAQVAGAAIRYRGGPAILLGLHDVTERRKEAEDLRLARDQATAANKSKSEFLANMSHELRTPLNAIIGFSESIEREIFGPLGSPRYQEYAADIYESGIHLLNVINDILDLSKIEAGRFDLSEHEMDVRAVLNSAAVIVKPRAQQAGVRVEIDTPDEDLFLYADERALKQVLINLLANAVKFSLRGGTVHLSVETDETHMHLKVRDEGVGMRPEDIPRALQPFTQVDGSLSRSHEGTGLGLPLAKRLVELHDGTLSIESALGEGTSVTVSLPISRLVNQPLASDESSIVMI</sequence>
<keyword evidence="6" id="KW-0808">Transferase</keyword>
<gene>
    <name evidence="15" type="ORF">M2A_1661</name>
</gene>
<evidence type="ECO:0000256" key="2">
    <source>
        <dbReference type="ARBA" id="ARBA00004236"/>
    </source>
</evidence>
<feature type="domain" description="PAC" evidence="14">
    <location>
        <begin position="294"/>
        <end position="344"/>
    </location>
</feature>
<dbReference type="Pfam" id="PF02518">
    <property type="entry name" value="HATPase_c"/>
    <property type="match status" value="1"/>
</dbReference>
<dbReference type="InterPro" id="IPR000700">
    <property type="entry name" value="PAS-assoc_C"/>
</dbReference>
<dbReference type="Pfam" id="PF13188">
    <property type="entry name" value="PAS_8"/>
    <property type="match status" value="1"/>
</dbReference>
<dbReference type="InterPro" id="IPR005467">
    <property type="entry name" value="His_kinase_dom"/>
</dbReference>
<dbReference type="RefSeq" id="WP_052379319.1">
    <property type="nucleotide sequence ID" value="NZ_BBIO01000007.1"/>
</dbReference>
<protein>
    <recommendedName>
        <fullName evidence="3">histidine kinase</fullName>
        <ecNumber evidence="3">2.7.13.3</ecNumber>
    </recommendedName>
</protein>
<evidence type="ECO:0000259" key="13">
    <source>
        <dbReference type="PROSITE" id="PS50109"/>
    </source>
</evidence>
<feature type="domain" description="Histidine kinase" evidence="13">
    <location>
        <begin position="362"/>
        <end position="582"/>
    </location>
</feature>
<keyword evidence="9" id="KW-0067">ATP-binding</keyword>
<dbReference type="FunFam" id="1.10.287.130:FF:000038">
    <property type="entry name" value="Sensory transduction histidine kinase"/>
    <property type="match status" value="1"/>
</dbReference>
<comment type="catalytic activity">
    <reaction evidence="1">
        <text>ATP + protein L-histidine = ADP + protein N-phospho-L-histidine.</text>
        <dbReference type="EC" id="2.7.13.3"/>
    </reaction>
</comment>
<dbReference type="CDD" id="cd16922">
    <property type="entry name" value="HATPase_EvgS-ArcB-TorS-like"/>
    <property type="match status" value="1"/>
</dbReference>
<dbReference type="InterPro" id="IPR036097">
    <property type="entry name" value="HisK_dim/P_sf"/>
</dbReference>
<dbReference type="PROSITE" id="PS50109">
    <property type="entry name" value="HIS_KIN"/>
    <property type="match status" value="1"/>
</dbReference>
<dbReference type="SUPFAM" id="SSF55785">
    <property type="entry name" value="PYP-like sensor domain (PAS domain)"/>
    <property type="match status" value="1"/>
</dbReference>
<dbReference type="InterPro" id="IPR003594">
    <property type="entry name" value="HATPase_dom"/>
</dbReference>
<evidence type="ECO:0000256" key="5">
    <source>
        <dbReference type="ARBA" id="ARBA00022553"/>
    </source>
</evidence>
<dbReference type="Gene3D" id="3.30.565.10">
    <property type="entry name" value="Histidine kinase-like ATPase, C-terminal domain"/>
    <property type="match status" value="1"/>
</dbReference>
<dbReference type="InterPro" id="IPR036890">
    <property type="entry name" value="HATPase_C_sf"/>
</dbReference>
<feature type="transmembrane region" description="Helical" evidence="12">
    <location>
        <begin position="21"/>
        <end position="44"/>
    </location>
</feature>
<evidence type="ECO:0000256" key="1">
    <source>
        <dbReference type="ARBA" id="ARBA00000085"/>
    </source>
</evidence>
<keyword evidence="8 15" id="KW-0418">Kinase</keyword>
<dbReference type="FunFam" id="3.30.565.10:FF:000023">
    <property type="entry name" value="PAS domain-containing sensor histidine kinase"/>
    <property type="match status" value="1"/>
</dbReference>
<dbReference type="Gene3D" id="3.30.450.20">
    <property type="entry name" value="PAS domain"/>
    <property type="match status" value="1"/>
</dbReference>
<keyword evidence="16" id="KW-1185">Reference proteome</keyword>
<keyword evidence="10" id="KW-0902">Two-component regulatory system</keyword>
<dbReference type="InterPro" id="IPR004358">
    <property type="entry name" value="Sig_transdc_His_kin-like_C"/>
</dbReference>
<feature type="transmembrane region" description="Helical" evidence="12">
    <location>
        <begin position="114"/>
        <end position="132"/>
    </location>
</feature>
<dbReference type="SUPFAM" id="SSF55874">
    <property type="entry name" value="ATPase domain of HSP90 chaperone/DNA topoisomerase II/histidine kinase"/>
    <property type="match status" value="1"/>
</dbReference>
<evidence type="ECO:0000256" key="3">
    <source>
        <dbReference type="ARBA" id="ARBA00012438"/>
    </source>
</evidence>
<evidence type="ECO:0000256" key="11">
    <source>
        <dbReference type="ARBA" id="ARBA00023136"/>
    </source>
</evidence>
<dbReference type="GO" id="GO:0005886">
    <property type="term" value="C:plasma membrane"/>
    <property type="evidence" value="ECO:0007669"/>
    <property type="project" value="UniProtKB-SubCell"/>
</dbReference>
<feature type="transmembrane region" description="Helical" evidence="12">
    <location>
        <begin position="56"/>
        <end position="80"/>
    </location>
</feature>
<dbReference type="GO" id="GO:0000155">
    <property type="term" value="F:phosphorelay sensor kinase activity"/>
    <property type="evidence" value="ECO:0007669"/>
    <property type="project" value="InterPro"/>
</dbReference>
<evidence type="ECO:0000313" key="15">
    <source>
        <dbReference type="EMBL" id="GAK45162.1"/>
    </source>
</evidence>